<protein>
    <recommendedName>
        <fullName evidence="6">Transglutaminase-like domain-containing protein</fullName>
    </recommendedName>
</protein>
<evidence type="ECO:0000313" key="5">
    <source>
        <dbReference type="Proteomes" id="UP000663860"/>
    </source>
</evidence>
<evidence type="ECO:0000313" key="4">
    <source>
        <dbReference type="EMBL" id="CAF0891360.1"/>
    </source>
</evidence>
<feature type="domain" description="KY-like immunoglobulin-like" evidence="3">
    <location>
        <begin position="376"/>
        <end position="491"/>
    </location>
</feature>
<name>A0A813YZA9_9BILA</name>
<dbReference type="GO" id="GO:0005737">
    <property type="term" value="C:cytoplasm"/>
    <property type="evidence" value="ECO:0007669"/>
    <property type="project" value="TreeGrafter"/>
</dbReference>
<evidence type="ECO:0008006" key="6">
    <source>
        <dbReference type="Google" id="ProtNLM"/>
    </source>
</evidence>
<evidence type="ECO:0000259" key="3">
    <source>
        <dbReference type="Pfam" id="PF23265"/>
    </source>
</evidence>
<dbReference type="PANTHER" id="PTHR46333:SF2">
    <property type="entry name" value="CYTOKINESIS PROTEIN 3"/>
    <property type="match status" value="1"/>
</dbReference>
<dbReference type="InterPro" id="IPR038765">
    <property type="entry name" value="Papain-like_cys_pep_sf"/>
</dbReference>
<dbReference type="InterPro" id="IPR002931">
    <property type="entry name" value="Transglutaminase-like"/>
</dbReference>
<evidence type="ECO:0000256" key="1">
    <source>
        <dbReference type="SAM" id="MobiDB-lite"/>
    </source>
</evidence>
<organism evidence="4 5">
    <name type="scientific">Adineta steineri</name>
    <dbReference type="NCBI Taxonomy" id="433720"/>
    <lineage>
        <taxon>Eukaryota</taxon>
        <taxon>Metazoa</taxon>
        <taxon>Spiralia</taxon>
        <taxon>Gnathifera</taxon>
        <taxon>Rotifera</taxon>
        <taxon>Eurotatoria</taxon>
        <taxon>Bdelloidea</taxon>
        <taxon>Adinetida</taxon>
        <taxon>Adinetidae</taxon>
        <taxon>Adineta</taxon>
    </lineage>
</organism>
<dbReference type="SUPFAM" id="SSF54001">
    <property type="entry name" value="Cysteine proteinases"/>
    <property type="match status" value="1"/>
</dbReference>
<comment type="caution">
    <text evidence="4">The sequence shown here is derived from an EMBL/GenBank/DDBJ whole genome shotgun (WGS) entry which is preliminary data.</text>
</comment>
<proteinExistence type="predicted"/>
<dbReference type="InterPro" id="IPR056564">
    <property type="entry name" value="Ig-like_KY"/>
</dbReference>
<dbReference type="Pfam" id="PF01841">
    <property type="entry name" value="Transglut_core"/>
    <property type="match status" value="1"/>
</dbReference>
<dbReference type="Proteomes" id="UP000663860">
    <property type="component" value="Unassembled WGS sequence"/>
</dbReference>
<dbReference type="EMBL" id="CAJNOE010000088">
    <property type="protein sequence ID" value="CAF0891360.1"/>
    <property type="molecule type" value="Genomic_DNA"/>
</dbReference>
<feature type="domain" description="Transglutaminase-like" evidence="2">
    <location>
        <begin position="112"/>
        <end position="197"/>
    </location>
</feature>
<evidence type="ECO:0000259" key="2">
    <source>
        <dbReference type="Pfam" id="PF01841"/>
    </source>
</evidence>
<dbReference type="Gene3D" id="3.10.620.30">
    <property type="match status" value="1"/>
</dbReference>
<dbReference type="PANTHER" id="PTHR46333">
    <property type="entry name" value="CYTOKINESIS PROTEIN 3"/>
    <property type="match status" value="1"/>
</dbReference>
<dbReference type="Pfam" id="PF23265">
    <property type="entry name" value="Ig-like_KY"/>
    <property type="match status" value="2"/>
</dbReference>
<dbReference type="AlphaFoldDB" id="A0A813YZA9"/>
<gene>
    <name evidence="4" type="ORF">IZO911_LOCUS11740</name>
</gene>
<dbReference type="InterPro" id="IPR052557">
    <property type="entry name" value="CAP/Cytokinesis_protein"/>
</dbReference>
<feature type="domain" description="KY-like immunoglobulin-like" evidence="3">
    <location>
        <begin position="496"/>
        <end position="615"/>
    </location>
</feature>
<sequence length="705" mass="79953">MGCTQSAAVYPGNKQGDDADDNIIDDSILTQSNTFSNDDIIAKLLDIKNPINIQVADSQAFNQSLIQQRQQAIDNASYRSTIETWTPNSLQQLSDMIKSFCNGKSIIDQHWIIFYWITFNIEYDTVSYFTKDYKDQSAEGVFQNKKGVCAGYANIYKHLCDQIQLPCEAVVGYSKGYGFEDHEGAPTGTDHAWNVVEIYHHQYLMESTWGAGHLNDKKAFERKLDSYYFLPRPNEMIYHHLPEDKKWQLLETSIDMDEFMQMPKLRPPYFNLNLELINPYNRGHVDLLPDRPYALVLVRVPSDVQLIADLKLNGVKLEGAQRIMFDSKKQIYCCYFAPATTGENKITVYGKRNNSSSDLYDSALELVMNINQMPTNPISFPRTWDTFFDLNLEVAWPKNTNSIKLNNACSHARILIRTPTDVELFGRLKDANQQEIINGNRIYWNKEKDIWVCSFAPDRNGIFEAAILAKKKSDPGNFTSAVSFTIEAKQIPIPNISYPNTWSSFYDLGLKIQAPKNSTNAVWNDDASYTELLIQTPDDVQLSCDIKYNNAAIKHGSLAQFNNDKKLWQLLFAPECTGLHELVVYGKRISDTASATALVKFGLNVTKLQHPMKFPAVFSPFQSKKCQINTPLDGILKNGSVVPISCVIPDATGVDIKVDSEWLPTEGYTSPNLERQITVGSKEVLIFVKYDQGANYLNIIKYTVE</sequence>
<reference evidence="4" key="1">
    <citation type="submission" date="2021-02" db="EMBL/GenBank/DDBJ databases">
        <authorList>
            <person name="Nowell W R."/>
        </authorList>
    </citation>
    <scope>NUCLEOTIDE SEQUENCE</scope>
</reference>
<feature type="region of interest" description="Disordered" evidence="1">
    <location>
        <begin position="1"/>
        <end position="20"/>
    </location>
</feature>
<accession>A0A813YZA9</accession>